<accession>A0A9P1DT32</accession>
<dbReference type="PROSITE" id="PS00018">
    <property type="entry name" value="EF_HAND_1"/>
    <property type="match status" value="1"/>
</dbReference>
<keyword evidence="3" id="KW-1185">Reference proteome</keyword>
<dbReference type="EMBL" id="CAMXCT010006509">
    <property type="protein sequence ID" value="CAI4014956.1"/>
    <property type="molecule type" value="Genomic_DNA"/>
</dbReference>
<comment type="caution">
    <text evidence="1">The sequence shown here is derived from an EMBL/GenBank/DDBJ whole genome shotgun (WGS) entry which is preliminary data.</text>
</comment>
<proteinExistence type="predicted"/>
<dbReference type="AlphaFoldDB" id="A0A9P1DT32"/>
<evidence type="ECO:0000313" key="2">
    <source>
        <dbReference type="EMBL" id="CAL4802268.1"/>
    </source>
</evidence>
<name>A0A9P1DT32_9DINO</name>
<dbReference type="EMBL" id="CAMXCT020006509">
    <property type="protein sequence ID" value="CAL1168331.1"/>
    <property type="molecule type" value="Genomic_DNA"/>
</dbReference>
<dbReference type="EMBL" id="CAMXCT030006509">
    <property type="protein sequence ID" value="CAL4802268.1"/>
    <property type="molecule type" value="Genomic_DNA"/>
</dbReference>
<evidence type="ECO:0000313" key="1">
    <source>
        <dbReference type="EMBL" id="CAI4014956.1"/>
    </source>
</evidence>
<protein>
    <submittedName>
        <fullName evidence="2">Nitrilase</fullName>
    </submittedName>
</protein>
<reference evidence="1" key="1">
    <citation type="submission" date="2022-10" db="EMBL/GenBank/DDBJ databases">
        <authorList>
            <person name="Chen Y."/>
            <person name="Dougan E. K."/>
            <person name="Chan C."/>
            <person name="Rhodes N."/>
            <person name="Thang M."/>
        </authorList>
    </citation>
    <scope>NUCLEOTIDE SEQUENCE</scope>
</reference>
<organism evidence="1">
    <name type="scientific">Cladocopium goreaui</name>
    <dbReference type="NCBI Taxonomy" id="2562237"/>
    <lineage>
        <taxon>Eukaryota</taxon>
        <taxon>Sar</taxon>
        <taxon>Alveolata</taxon>
        <taxon>Dinophyceae</taxon>
        <taxon>Suessiales</taxon>
        <taxon>Symbiodiniaceae</taxon>
        <taxon>Cladocopium</taxon>
    </lineage>
</organism>
<sequence length="255" mass="28597">MLAEIEKDARIPFCELKVDDVDMACDINDLLRVIDTNSNGVVEYEEFLVHPLLPKGVSAFHSISMALKSGVFACLILASSLSYTVMAQRHTGLWSENVGKDSVTTTSEPDQNTLNVQIEKLQAWNFSKYASCAVRQRPASMGELPIREEEYVVLAERALKIWYAAILAQPMKKQNYSPAEELDLVWHCHILDTRNYADFQQQLGTEIGHVPCGDEETHDLAQTESVLNAVSFLLDAKLLNTFFSERGKKKVCSPL</sequence>
<dbReference type="OrthoDB" id="454198at2759"/>
<dbReference type="InterPro" id="IPR018247">
    <property type="entry name" value="EF_Hand_1_Ca_BS"/>
</dbReference>
<reference evidence="2 3" key="2">
    <citation type="submission" date="2024-05" db="EMBL/GenBank/DDBJ databases">
        <authorList>
            <person name="Chen Y."/>
            <person name="Shah S."/>
            <person name="Dougan E. K."/>
            <person name="Thang M."/>
            <person name="Chan C."/>
        </authorList>
    </citation>
    <scope>NUCLEOTIDE SEQUENCE [LARGE SCALE GENOMIC DNA]</scope>
</reference>
<gene>
    <name evidence="1" type="ORF">C1SCF055_LOCUS39815</name>
</gene>
<evidence type="ECO:0000313" key="3">
    <source>
        <dbReference type="Proteomes" id="UP001152797"/>
    </source>
</evidence>
<dbReference type="Proteomes" id="UP001152797">
    <property type="component" value="Unassembled WGS sequence"/>
</dbReference>